<comment type="caution">
    <text evidence="1">The sequence shown here is derived from an EMBL/GenBank/DDBJ whole genome shotgun (WGS) entry which is preliminary data.</text>
</comment>
<dbReference type="OrthoDB" id="1746264at2759"/>
<organism evidence="1 2">
    <name type="scientific">Senna tora</name>
    <dbReference type="NCBI Taxonomy" id="362788"/>
    <lineage>
        <taxon>Eukaryota</taxon>
        <taxon>Viridiplantae</taxon>
        <taxon>Streptophyta</taxon>
        <taxon>Embryophyta</taxon>
        <taxon>Tracheophyta</taxon>
        <taxon>Spermatophyta</taxon>
        <taxon>Magnoliopsida</taxon>
        <taxon>eudicotyledons</taxon>
        <taxon>Gunneridae</taxon>
        <taxon>Pentapetalae</taxon>
        <taxon>rosids</taxon>
        <taxon>fabids</taxon>
        <taxon>Fabales</taxon>
        <taxon>Fabaceae</taxon>
        <taxon>Caesalpinioideae</taxon>
        <taxon>Cassia clade</taxon>
        <taxon>Senna</taxon>
    </lineage>
</organism>
<accession>A0A834SCJ7</accession>
<gene>
    <name evidence="1" type="ORF">G2W53_044669</name>
</gene>
<keyword evidence="2" id="KW-1185">Reference proteome</keyword>
<evidence type="ECO:0000313" key="1">
    <source>
        <dbReference type="EMBL" id="KAF7800851.1"/>
    </source>
</evidence>
<evidence type="ECO:0000313" key="2">
    <source>
        <dbReference type="Proteomes" id="UP000634136"/>
    </source>
</evidence>
<name>A0A834SCJ7_9FABA</name>
<proteinExistence type="predicted"/>
<dbReference type="Proteomes" id="UP000634136">
    <property type="component" value="Unassembled WGS sequence"/>
</dbReference>
<protein>
    <submittedName>
        <fullName evidence="1">BZIP transcription factor TGA10 isoform X1</fullName>
    </submittedName>
</protein>
<reference evidence="1" key="1">
    <citation type="submission" date="2020-09" db="EMBL/GenBank/DDBJ databases">
        <title>Genome-Enabled Discovery of Anthraquinone Biosynthesis in Senna tora.</title>
        <authorList>
            <person name="Kang S.-H."/>
            <person name="Pandey R.P."/>
            <person name="Lee C.-M."/>
            <person name="Sim J.-S."/>
            <person name="Jeong J.-T."/>
            <person name="Choi B.-S."/>
            <person name="Jung M."/>
            <person name="Ginzburg D."/>
            <person name="Zhao K."/>
            <person name="Won S.Y."/>
            <person name="Oh T.-J."/>
            <person name="Yu Y."/>
            <person name="Kim N.-H."/>
            <person name="Lee O.R."/>
            <person name="Lee T.-H."/>
            <person name="Bashyal P."/>
            <person name="Kim T.-S."/>
            <person name="Lee W.-H."/>
            <person name="Kawkins C."/>
            <person name="Kim C.-K."/>
            <person name="Kim J.S."/>
            <person name="Ahn B.O."/>
            <person name="Rhee S.Y."/>
            <person name="Sohng J.K."/>
        </authorList>
    </citation>
    <scope>NUCLEOTIDE SEQUENCE</scope>
    <source>
        <tissue evidence="1">Leaf</tissue>
    </source>
</reference>
<dbReference type="EMBL" id="JAAIUW010000140">
    <property type="protein sequence ID" value="KAF7800851.1"/>
    <property type="molecule type" value="Genomic_DNA"/>
</dbReference>
<sequence>MGGEHHRLVCKLRAAVQEHLRLRDELGLFVDNCLAHYYQIMNFNSIMSKTSSTCIYRYN</sequence>
<dbReference type="AlphaFoldDB" id="A0A834SCJ7"/>